<keyword evidence="2" id="KW-0804">Transcription</keyword>
<dbReference type="InterPro" id="IPR036388">
    <property type="entry name" value="WH-like_DNA-bd_sf"/>
</dbReference>
<evidence type="ECO:0000313" key="4">
    <source>
        <dbReference type="EMBL" id="GIG06232.1"/>
    </source>
</evidence>
<reference evidence="4 5" key="1">
    <citation type="submission" date="2021-01" db="EMBL/GenBank/DDBJ databases">
        <title>Whole genome shotgun sequence of Catellatospora coxensis NBRC 107359.</title>
        <authorList>
            <person name="Komaki H."/>
            <person name="Tamura T."/>
        </authorList>
    </citation>
    <scope>NUCLEOTIDE SEQUENCE [LARGE SCALE GENOMIC DNA]</scope>
    <source>
        <strain evidence="4 5">NBRC 107359</strain>
    </source>
</reference>
<evidence type="ECO:0000259" key="3">
    <source>
        <dbReference type="SMART" id="SM01043"/>
    </source>
</evidence>
<dbReference type="EMBL" id="BONI01000021">
    <property type="protein sequence ID" value="GIG06232.1"/>
    <property type="molecule type" value="Genomic_DNA"/>
</dbReference>
<dbReference type="InterPro" id="IPR005158">
    <property type="entry name" value="BTAD"/>
</dbReference>
<sequence>MQTIGMFGPMVASSVDLAEVGVPPRRVRAILAMLLLEKRHRVLRRRIGDELWGDRPPASAAGNLRNHLATLREWLNGCLRPAPQLTTQDGVVALRLPGDVRFDLDEFRAALDAGRDARGVDPDEAERCLDRAILLRRGRPFQDVPCGPVLSATGVLLEAWWQAAVEEHAGLLLRLGRPEQARERLQLFVAEHPTRERAWAVLMAACQASADTAGGLAVYRAARAALNDELGVEPGAELQAAHRSLLRREPVALPWQPMTARV</sequence>
<comment type="caution">
    <text evidence="4">The sequence shown here is derived from an EMBL/GenBank/DDBJ whole genome shotgun (WGS) entry which is preliminary data.</text>
</comment>
<dbReference type="PANTHER" id="PTHR35807">
    <property type="entry name" value="TRANSCRIPTIONAL REGULATOR REDD-RELATED"/>
    <property type="match status" value="1"/>
</dbReference>
<protein>
    <recommendedName>
        <fullName evidence="3">Bacterial transcriptional activator domain-containing protein</fullName>
    </recommendedName>
</protein>
<dbReference type="InterPro" id="IPR016032">
    <property type="entry name" value="Sig_transdc_resp-reg_C-effctor"/>
</dbReference>
<dbReference type="SMART" id="SM01043">
    <property type="entry name" value="BTAD"/>
    <property type="match status" value="1"/>
</dbReference>
<dbReference type="Proteomes" id="UP000630887">
    <property type="component" value="Unassembled WGS sequence"/>
</dbReference>
<feature type="domain" description="Bacterial transcriptional activator" evidence="3">
    <location>
        <begin position="102"/>
        <end position="246"/>
    </location>
</feature>
<dbReference type="PANTHER" id="PTHR35807:SF1">
    <property type="entry name" value="TRANSCRIPTIONAL REGULATOR REDD"/>
    <property type="match status" value="1"/>
</dbReference>
<dbReference type="InterPro" id="IPR051677">
    <property type="entry name" value="AfsR-DnrI-RedD_regulator"/>
</dbReference>
<accession>A0A8J3KU15</accession>
<name>A0A8J3KU15_9ACTN</name>
<proteinExistence type="predicted"/>
<dbReference type="AlphaFoldDB" id="A0A8J3KU15"/>
<dbReference type="GO" id="GO:0006355">
    <property type="term" value="P:regulation of DNA-templated transcription"/>
    <property type="evidence" value="ECO:0007669"/>
    <property type="project" value="InterPro"/>
</dbReference>
<dbReference type="SUPFAM" id="SSF46894">
    <property type="entry name" value="C-terminal effector domain of the bipartite response regulators"/>
    <property type="match status" value="1"/>
</dbReference>
<dbReference type="Pfam" id="PF03704">
    <property type="entry name" value="BTAD"/>
    <property type="match status" value="1"/>
</dbReference>
<keyword evidence="1" id="KW-0805">Transcription regulation</keyword>
<keyword evidence="5" id="KW-1185">Reference proteome</keyword>
<dbReference type="Gene3D" id="1.25.40.10">
    <property type="entry name" value="Tetratricopeptide repeat domain"/>
    <property type="match status" value="1"/>
</dbReference>
<evidence type="ECO:0000313" key="5">
    <source>
        <dbReference type="Proteomes" id="UP000630887"/>
    </source>
</evidence>
<dbReference type="CDD" id="cd15831">
    <property type="entry name" value="BTAD"/>
    <property type="match status" value="1"/>
</dbReference>
<gene>
    <name evidence="4" type="ORF">Cco03nite_29320</name>
</gene>
<organism evidence="4 5">
    <name type="scientific">Catellatospora coxensis</name>
    <dbReference type="NCBI Taxonomy" id="310354"/>
    <lineage>
        <taxon>Bacteria</taxon>
        <taxon>Bacillati</taxon>
        <taxon>Actinomycetota</taxon>
        <taxon>Actinomycetes</taxon>
        <taxon>Micromonosporales</taxon>
        <taxon>Micromonosporaceae</taxon>
        <taxon>Catellatospora</taxon>
    </lineage>
</organism>
<dbReference type="InterPro" id="IPR011990">
    <property type="entry name" value="TPR-like_helical_dom_sf"/>
</dbReference>
<dbReference type="GO" id="GO:0003677">
    <property type="term" value="F:DNA binding"/>
    <property type="evidence" value="ECO:0007669"/>
    <property type="project" value="InterPro"/>
</dbReference>
<evidence type="ECO:0000256" key="2">
    <source>
        <dbReference type="ARBA" id="ARBA00023163"/>
    </source>
</evidence>
<evidence type="ECO:0000256" key="1">
    <source>
        <dbReference type="ARBA" id="ARBA00023015"/>
    </source>
</evidence>
<dbReference type="RefSeq" id="WP_203692614.1">
    <property type="nucleotide sequence ID" value="NZ_BAAALC010000015.1"/>
</dbReference>
<dbReference type="Gene3D" id="1.10.10.10">
    <property type="entry name" value="Winged helix-like DNA-binding domain superfamily/Winged helix DNA-binding domain"/>
    <property type="match status" value="1"/>
</dbReference>
<dbReference type="SUPFAM" id="SSF48452">
    <property type="entry name" value="TPR-like"/>
    <property type="match status" value="1"/>
</dbReference>